<feature type="domain" description="Acylphosphatase-like" evidence="7">
    <location>
        <begin position="3"/>
        <end position="89"/>
    </location>
</feature>
<sequence>MNSMHCILSGKVQGVFFRSWTQEQAQSLGVKGWVRNLHDGRVEVLAQGDENALAEFKKRLIQGSSMSEVKDIKCEDMEYDKTYSKFEIR</sequence>
<dbReference type="InterPro" id="IPR001792">
    <property type="entry name" value="Acylphosphatase-like_dom"/>
</dbReference>
<dbReference type="InterPro" id="IPR017968">
    <property type="entry name" value="Acylphosphatase_CS"/>
</dbReference>
<organism evidence="8 9">
    <name type="scientific">Desulfonatronospira thiodismutans ASO3-1</name>
    <dbReference type="NCBI Taxonomy" id="555779"/>
    <lineage>
        <taxon>Bacteria</taxon>
        <taxon>Pseudomonadati</taxon>
        <taxon>Thermodesulfobacteriota</taxon>
        <taxon>Desulfovibrionia</taxon>
        <taxon>Desulfovibrionales</taxon>
        <taxon>Desulfonatronovibrionaceae</taxon>
        <taxon>Desulfonatronospira</taxon>
    </lineage>
</organism>
<dbReference type="GO" id="GO:0003998">
    <property type="term" value="F:acylphosphatase activity"/>
    <property type="evidence" value="ECO:0007669"/>
    <property type="project" value="UniProtKB-EC"/>
</dbReference>
<keyword evidence="4 5" id="KW-0378">Hydrolase</keyword>
<feature type="active site" evidence="4">
    <location>
        <position position="18"/>
    </location>
</feature>
<dbReference type="Proteomes" id="UP000005496">
    <property type="component" value="Unassembled WGS sequence"/>
</dbReference>
<dbReference type="Gene3D" id="3.30.70.100">
    <property type="match status" value="1"/>
</dbReference>
<dbReference type="Pfam" id="PF00708">
    <property type="entry name" value="Acylphosphatase"/>
    <property type="match status" value="1"/>
</dbReference>
<proteinExistence type="inferred from homology"/>
<feature type="active site" evidence="4">
    <location>
        <position position="36"/>
    </location>
</feature>
<dbReference type="EC" id="3.6.1.7" evidence="2 4"/>
<comment type="similarity">
    <text evidence="1 6">Belongs to the acylphosphatase family.</text>
</comment>
<dbReference type="PRINTS" id="PR00112">
    <property type="entry name" value="ACYLPHPHTASE"/>
</dbReference>
<gene>
    <name evidence="8" type="ORF">Dthio_PD2472</name>
</gene>
<dbReference type="SUPFAM" id="SSF54975">
    <property type="entry name" value="Acylphosphatase/BLUF domain-like"/>
    <property type="match status" value="1"/>
</dbReference>
<dbReference type="eggNOG" id="COG1254">
    <property type="taxonomic scope" value="Bacteria"/>
</dbReference>
<protein>
    <recommendedName>
        <fullName evidence="2 4">Acylphosphatase</fullName>
        <ecNumber evidence="2 4">3.6.1.7</ecNumber>
    </recommendedName>
</protein>
<evidence type="ECO:0000256" key="6">
    <source>
        <dbReference type="RuleBase" id="RU004168"/>
    </source>
</evidence>
<evidence type="ECO:0000313" key="9">
    <source>
        <dbReference type="Proteomes" id="UP000005496"/>
    </source>
</evidence>
<dbReference type="InterPro" id="IPR036046">
    <property type="entry name" value="Acylphosphatase-like_dom_sf"/>
</dbReference>
<reference evidence="8" key="1">
    <citation type="submission" date="2010-05" db="EMBL/GenBank/DDBJ databases">
        <title>The draft genome of Desulfonatronospira thiodismutans ASO3-1.</title>
        <authorList>
            <consortium name="US DOE Joint Genome Institute (JGI-PGF)"/>
            <person name="Lucas S."/>
            <person name="Copeland A."/>
            <person name="Lapidus A."/>
            <person name="Cheng J.-F."/>
            <person name="Bruce D."/>
            <person name="Goodwin L."/>
            <person name="Pitluck S."/>
            <person name="Chertkov O."/>
            <person name="Brettin T."/>
            <person name="Detter J.C."/>
            <person name="Han C."/>
            <person name="Land M.L."/>
            <person name="Hauser L."/>
            <person name="Kyrpides N."/>
            <person name="Mikhailova N."/>
            <person name="Muyzer G."/>
            <person name="Woyke T."/>
        </authorList>
    </citation>
    <scope>NUCLEOTIDE SEQUENCE [LARGE SCALE GENOMIC DNA]</scope>
    <source>
        <strain evidence="8">ASO3-1</strain>
    </source>
</reference>
<evidence type="ECO:0000259" key="7">
    <source>
        <dbReference type="PROSITE" id="PS51160"/>
    </source>
</evidence>
<dbReference type="EMBL" id="ACJN02000002">
    <property type="protein sequence ID" value="EFI35078.1"/>
    <property type="molecule type" value="Genomic_DNA"/>
</dbReference>
<dbReference type="PANTHER" id="PTHR47268">
    <property type="entry name" value="ACYLPHOSPHATASE"/>
    <property type="match status" value="1"/>
</dbReference>
<evidence type="ECO:0000256" key="3">
    <source>
        <dbReference type="ARBA" id="ARBA00047645"/>
    </source>
</evidence>
<comment type="catalytic activity">
    <reaction evidence="3 4 5">
        <text>an acyl phosphate + H2O = a carboxylate + phosphate + H(+)</text>
        <dbReference type="Rhea" id="RHEA:14965"/>
        <dbReference type="ChEBI" id="CHEBI:15377"/>
        <dbReference type="ChEBI" id="CHEBI:15378"/>
        <dbReference type="ChEBI" id="CHEBI:29067"/>
        <dbReference type="ChEBI" id="CHEBI:43474"/>
        <dbReference type="ChEBI" id="CHEBI:59918"/>
        <dbReference type="EC" id="3.6.1.7"/>
    </reaction>
</comment>
<evidence type="ECO:0000256" key="2">
    <source>
        <dbReference type="ARBA" id="ARBA00012150"/>
    </source>
</evidence>
<keyword evidence="9" id="KW-1185">Reference proteome</keyword>
<evidence type="ECO:0000256" key="1">
    <source>
        <dbReference type="ARBA" id="ARBA00005614"/>
    </source>
</evidence>
<comment type="caution">
    <text evidence="8">The sequence shown here is derived from an EMBL/GenBank/DDBJ whole genome shotgun (WGS) entry which is preliminary data.</text>
</comment>
<evidence type="ECO:0000256" key="4">
    <source>
        <dbReference type="PROSITE-ProRule" id="PRU00520"/>
    </source>
</evidence>
<dbReference type="InterPro" id="IPR020456">
    <property type="entry name" value="Acylphosphatase"/>
</dbReference>
<dbReference type="AlphaFoldDB" id="D6SQQ2"/>
<dbReference type="PROSITE" id="PS51160">
    <property type="entry name" value="ACYLPHOSPHATASE_3"/>
    <property type="match status" value="1"/>
</dbReference>
<dbReference type="PANTHER" id="PTHR47268:SF4">
    <property type="entry name" value="ACYLPHOSPHATASE"/>
    <property type="match status" value="1"/>
</dbReference>
<dbReference type="RefSeq" id="WP_008870392.1">
    <property type="nucleotide sequence ID" value="NZ_ACJN02000002.1"/>
</dbReference>
<dbReference type="OrthoDB" id="5295388at2"/>
<evidence type="ECO:0000256" key="5">
    <source>
        <dbReference type="RuleBase" id="RU000553"/>
    </source>
</evidence>
<accession>D6SQQ2</accession>
<name>D6SQQ2_9BACT</name>
<dbReference type="PROSITE" id="PS00151">
    <property type="entry name" value="ACYLPHOSPHATASE_2"/>
    <property type="match status" value="1"/>
</dbReference>
<dbReference type="PROSITE" id="PS00150">
    <property type="entry name" value="ACYLPHOSPHATASE_1"/>
    <property type="match status" value="1"/>
</dbReference>
<evidence type="ECO:0000313" key="8">
    <source>
        <dbReference type="EMBL" id="EFI35078.1"/>
    </source>
</evidence>